<proteinExistence type="predicted"/>
<dbReference type="InterPro" id="IPR006447">
    <property type="entry name" value="Myb_dom_plants"/>
</dbReference>
<dbReference type="PANTHER" id="PTHR31499">
    <property type="entry name" value="MYB FAMILY TRANSCRIPTION FACTOR PHL11"/>
    <property type="match status" value="1"/>
</dbReference>
<organism evidence="6 7">
    <name type="scientific">Daucus carota subsp. sativus</name>
    <name type="common">Carrot</name>
    <dbReference type="NCBI Taxonomy" id="79200"/>
    <lineage>
        <taxon>Eukaryota</taxon>
        <taxon>Viridiplantae</taxon>
        <taxon>Streptophyta</taxon>
        <taxon>Embryophyta</taxon>
        <taxon>Tracheophyta</taxon>
        <taxon>Spermatophyta</taxon>
        <taxon>Magnoliopsida</taxon>
        <taxon>eudicotyledons</taxon>
        <taxon>Gunneridae</taxon>
        <taxon>Pentapetalae</taxon>
        <taxon>asterids</taxon>
        <taxon>campanulids</taxon>
        <taxon>Apiales</taxon>
        <taxon>Apiaceae</taxon>
        <taxon>Apioideae</taxon>
        <taxon>Scandiceae</taxon>
        <taxon>Daucinae</taxon>
        <taxon>Daucus</taxon>
        <taxon>Daucus sect. Daucus</taxon>
    </lineage>
</organism>
<name>A0A162ASG1_DAUCS</name>
<reference evidence="6" key="1">
    <citation type="journal article" date="2016" name="Nat. Genet.">
        <title>A high-quality carrot genome assembly provides new insights into carotenoid accumulation and asterid genome evolution.</title>
        <authorList>
            <person name="Iorizzo M."/>
            <person name="Ellison S."/>
            <person name="Senalik D."/>
            <person name="Zeng P."/>
            <person name="Satapoomin P."/>
            <person name="Huang J."/>
            <person name="Bowman M."/>
            <person name="Iovene M."/>
            <person name="Sanseverino W."/>
            <person name="Cavagnaro P."/>
            <person name="Yildiz M."/>
            <person name="Macko-Podgorni A."/>
            <person name="Moranska E."/>
            <person name="Grzebelus E."/>
            <person name="Grzebelus D."/>
            <person name="Ashrafi H."/>
            <person name="Zheng Z."/>
            <person name="Cheng S."/>
            <person name="Spooner D."/>
            <person name="Van Deynze A."/>
            <person name="Simon P."/>
        </authorList>
    </citation>
    <scope>NUCLEOTIDE SEQUENCE</scope>
    <source>
        <tissue evidence="6">Leaf</tissue>
    </source>
</reference>
<gene>
    <name evidence="6" type="ORF">DCAR_0206837</name>
</gene>
<dbReference type="InterPro" id="IPR001005">
    <property type="entry name" value="SANT/Myb"/>
</dbReference>
<evidence type="ECO:0000256" key="5">
    <source>
        <dbReference type="SAM" id="MobiDB-lite"/>
    </source>
</evidence>
<dbReference type="Gramene" id="KZN05243">
    <property type="protein sequence ID" value="KZN05243"/>
    <property type="gene ID" value="DCAR_006080"/>
</dbReference>
<dbReference type="InterPro" id="IPR009057">
    <property type="entry name" value="Homeodomain-like_sf"/>
</dbReference>
<evidence type="ECO:0000256" key="3">
    <source>
        <dbReference type="ARBA" id="ARBA00023163"/>
    </source>
</evidence>
<evidence type="ECO:0000313" key="7">
    <source>
        <dbReference type="Proteomes" id="UP000077755"/>
    </source>
</evidence>
<dbReference type="GO" id="GO:0003677">
    <property type="term" value="F:DNA binding"/>
    <property type="evidence" value="ECO:0007669"/>
    <property type="project" value="InterPro"/>
</dbReference>
<dbReference type="GO" id="GO:0003700">
    <property type="term" value="F:DNA-binding transcription factor activity"/>
    <property type="evidence" value="ECO:0007669"/>
    <property type="project" value="InterPro"/>
</dbReference>
<dbReference type="EMBL" id="CP093344">
    <property type="protein sequence ID" value="WOG87607.1"/>
    <property type="molecule type" value="Genomic_DNA"/>
</dbReference>
<feature type="compositionally biased region" description="Polar residues" evidence="5">
    <location>
        <begin position="165"/>
        <end position="177"/>
    </location>
</feature>
<dbReference type="Proteomes" id="UP000077755">
    <property type="component" value="Chromosome 2"/>
</dbReference>
<dbReference type="InterPro" id="IPR017930">
    <property type="entry name" value="Myb_dom"/>
</dbReference>
<dbReference type="GO" id="GO:0005634">
    <property type="term" value="C:nucleus"/>
    <property type="evidence" value="ECO:0007669"/>
    <property type="project" value="UniProtKB-SubCell"/>
</dbReference>
<sequence>MYSGILMTTSGMYKIHQEQQHQQQQMRDKNTVVPPGFAPILPRFGENPYEYFYGQPQSSIHPAYLEHVSVNHTLNDMYKNYQQQQPRDKNTIVPPGFAPILFGENPYENFHGQLQSSIHPTYLEHVSVNHTLNQGFGVENHQMMNNTPLYPQGFLYEYSMQQHAMNNSSATQQTNAPQVERSSHENDLEVEVESPNALEVEVESPNSPKSKPRLRWTPELHERFTRAAEELGGYFEARPKAILQKMNVRGITREQLKSHLQKVRKSIIHTSSSSGGNLNGQARGRLDFESDVGGHGRLQMSCKCLNNYCEYRIASVNEHLANNVKFDSKDFCSWKSSRTSTYHQIFRNATYDSDAHDMKFKDVVFGWIIYIF</sequence>
<evidence type="ECO:0000256" key="2">
    <source>
        <dbReference type="ARBA" id="ARBA00023015"/>
    </source>
</evidence>
<dbReference type="AlphaFoldDB" id="A0A162ASG1"/>
<protein>
    <submittedName>
        <fullName evidence="6">Uncharacterized protein</fullName>
    </submittedName>
</protein>
<dbReference type="NCBIfam" id="TIGR01557">
    <property type="entry name" value="myb_SHAQKYF"/>
    <property type="match status" value="1"/>
</dbReference>
<evidence type="ECO:0000256" key="1">
    <source>
        <dbReference type="ARBA" id="ARBA00004123"/>
    </source>
</evidence>
<reference evidence="6" key="2">
    <citation type="submission" date="2022-03" db="EMBL/GenBank/DDBJ databases">
        <title>Draft title - Genomic analysis of global carrot germplasm unveils the trajectory of domestication and the origin of high carotenoid orange carrot.</title>
        <authorList>
            <person name="Iorizzo M."/>
            <person name="Ellison S."/>
            <person name="Senalik D."/>
            <person name="Macko-Podgorni A."/>
            <person name="Grzebelus D."/>
            <person name="Bostan H."/>
            <person name="Rolling W."/>
            <person name="Curaba J."/>
            <person name="Simon P."/>
        </authorList>
    </citation>
    <scope>NUCLEOTIDE SEQUENCE</scope>
    <source>
        <tissue evidence="6">Leaf</tissue>
    </source>
</reference>
<keyword evidence="7" id="KW-1185">Reference proteome</keyword>
<keyword evidence="2" id="KW-0805">Transcription regulation</keyword>
<dbReference type="PANTHER" id="PTHR31499:SF43">
    <property type="entry name" value="MYB FAMILY TRANSCRIPTION FACTOR APL"/>
    <property type="match status" value="1"/>
</dbReference>
<dbReference type="Pfam" id="PF00249">
    <property type="entry name" value="Myb_DNA-binding"/>
    <property type="match status" value="1"/>
</dbReference>
<dbReference type="InterPro" id="IPR046955">
    <property type="entry name" value="PHR1-like"/>
</dbReference>
<accession>A0A162ASG1</accession>
<keyword evidence="4" id="KW-0539">Nucleus</keyword>
<evidence type="ECO:0000256" key="4">
    <source>
        <dbReference type="ARBA" id="ARBA00023242"/>
    </source>
</evidence>
<dbReference type="FunFam" id="1.10.10.60:FF:000007">
    <property type="entry name" value="Two-component response regulator"/>
    <property type="match status" value="1"/>
</dbReference>
<evidence type="ECO:0000313" key="6">
    <source>
        <dbReference type="EMBL" id="WOG87607.1"/>
    </source>
</evidence>
<dbReference type="PROSITE" id="PS51294">
    <property type="entry name" value="HTH_MYB"/>
    <property type="match status" value="1"/>
</dbReference>
<feature type="region of interest" description="Disordered" evidence="5">
    <location>
        <begin position="165"/>
        <end position="214"/>
    </location>
</feature>
<dbReference type="Gene3D" id="1.10.10.60">
    <property type="entry name" value="Homeodomain-like"/>
    <property type="match status" value="1"/>
</dbReference>
<comment type="subcellular location">
    <subcellularLocation>
        <location evidence="1">Nucleus</location>
    </subcellularLocation>
</comment>
<keyword evidence="3" id="KW-0804">Transcription</keyword>
<dbReference type="SUPFAM" id="SSF46689">
    <property type="entry name" value="Homeodomain-like"/>
    <property type="match status" value="1"/>
</dbReference>